<gene>
    <name evidence="3" type="ordered locus">Mesop_3112</name>
</gene>
<dbReference type="InterPro" id="IPR027795">
    <property type="entry name" value="CASTOR_ACT_dom"/>
</dbReference>
<dbReference type="AlphaFoldDB" id="F7Y9B7"/>
<feature type="domain" description="A9CJY8-like N-terminal" evidence="2">
    <location>
        <begin position="13"/>
        <end position="56"/>
    </location>
</feature>
<dbReference type="Pfam" id="PF13840">
    <property type="entry name" value="ACT_7"/>
    <property type="match status" value="1"/>
</dbReference>
<dbReference type="PANTHER" id="PTHR31131">
    <property type="entry name" value="CHROMOSOME 1, WHOLE GENOME SHOTGUN SEQUENCE"/>
    <property type="match status" value="1"/>
</dbReference>
<dbReference type="eggNOG" id="COG3603">
    <property type="taxonomic scope" value="Bacteria"/>
</dbReference>
<evidence type="ECO:0000259" key="2">
    <source>
        <dbReference type="Pfam" id="PF21631"/>
    </source>
</evidence>
<dbReference type="InterPro" id="IPR049447">
    <property type="entry name" value="A9CJY8-like_N"/>
</dbReference>
<evidence type="ECO:0000259" key="1">
    <source>
        <dbReference type="Pfam" id="PF13840"/>
    </source>
</evidence>
<dbReference type="HOGENOM" id="CLU_130568_0_1_5"/>
<dbReference type="Proteomes" id="UP000001623">
    <property type="component" value="Chromosome"/>
</dbReference>
<organism evidence="3 4">
    <name type="scientific">Mesorhizobium opportunistum (strain LMG 24607 / HAMBI 3007 / WSM2075)</name>
    <dbReference type="NCBI Taxonomy" id="536019"/>
    <lineage>
        <taxon>Bacteria</taxon>
        <taxon>Pseudomonadati</taxon>
        <taxon>Pseudomonadota</taxon>
        <taxon>Alphaproteobacteria</taxon>
        <taxon>Hyphomicrobiales</taxon>
        <taxon>Phyllobacteriaceae</taxon>
        <taxon>Mesorhizobium</taxon>
    </lineage>
</organism>
<evidence type="ECO:0000313" key="4">
    <source>
        <dbReference type="Proteomes" id="UP000001623"/>
    </source>
</evidence>
<dbReference type="InterPro" id="IPR045865">
    <property type="entry name" value="ACT-like_dom_sf"/>
</dbReference>
<dbReference type="EMBL" id="CP002279">
    <property type="protein sequence ID" value="AEH87564.1"/>
    <property type="molecule type" value="Genomic_DNA"/>
</dbReference>
<name>F7Y9B7_MESOW</name>
<dbReference type="InterPro" id="IPR051719">
    <property type="entry name" value="CASTOR_mTORC1"/>
</dbReference>
<proteinExistence type="predicted"/>
<dbReference type="Pfam" id="PF21631">
    <property type="entry name" value="A9CJY8-like_N"/>
    <property type="match status" value="1"/>
</dbReference>
<feature type="domain" description="CASTOR ACT" evidence="1">
    <location>
        <begin position="61"/>
        <end position="117"/>
    </location>
</feature>
<accession>F7Y9B7</accession>
<dbReference type="STRING" id="536019.Mesop_3112"/>
<dbReference type="PANTHER" id="PTHR31131:SF6">
    <property type="entry name" value="CASTOR ACT DOMAIN-CONTAINING PROTEIN"/>
    <property type="match status" value="1"/>
</dbReference>
<dbReference type="SUPFAM" id="SSF55021">
    <property type="entry name" value="ACT-like"/>
    <property type="match status" value="2"/>
</dbReference>
<dbReference type="KEGG" id="mop:Mesop_3112"/>
<dbReference type="Gene3D" id="3.30.2130.10">
    <property type="entry name" value="VC0802-like"/>
    <property type="match status" value="1"/>
</dbReference>
<protein>
    <submittedName>
        <fullName evidence="3">Uncharacterized protein</fullName>
    </submittedName>
</protein>
<evidence type="ECO:0000313" key="3">
    <source>
        <dbReference type="EMBL" id="AEH87564.1"/>
    </source>
</evidence>
<sequence>MMAARIKLKQLPGIYAISRLGASDSIPGWADGPGFVSITRTDDELSITCLEDRVPGTVKHDGDWVAFKLQGPFAFDETGIVLSVIRPLSENGLGIFLVSTFDGDHLLVKAADRDAARQRLVEAGHTLL</sequence>
<reference evidence="3 4" key="1">
    <citation type="submission" date="2010-10" db="EMBL/GenBank/DDBJ databases">
        <title>Complete sequence of Mesorhizobium opportunistum WSM2075.</title>
        <authorList>
            <consortium name="US DOE Joint Genome Institute"/>
            <person name="Lucas S."/>
            <person name="Copeland A."/>
            <person name="Lapidus A."/>
            <person name="Cheng J.-F."/>
            <person name="Bruce D."/>
            <person name="Goodwin L."/>
            <person name="Pitluck S."/>
            <person name="Chertkov O."/>
            <person name="Misra M."/>
            <person name="Detter J.C."/>
            <person name="Han C."/>
            <person name="Tapia R."/>
            <person name="Land M."/>
            <person name="Hauser L."/>
            <person name="Kyrpides N."/>
            <person name="Ovchinnikova G."/>
            <person name="Mavrommatis K.M."/>
            <person name="Tiwari R.P."/>
            <person name="Howieson J.G."/>
            <person name="O'Hara G.W."/>
            <person name="Nandasena K.G."/>
            <person name="Woyke T."/>
        </authorList>
    </citation>
    <scope>NUCLEOTIDE SEQUENCE [LARGE SCALE GENOMIC DNA]</scope>
    <source>
        <strain evidence="4">LMG 24607 / HAMBI 3007 / WSM2075</strain>
    </source>
</reference>